<evidence type="ECO:0000313" key="4">
    <source>
        <dbReference type="Proteomes" id="UP000272004"/>
    </source>
</evidence>
<evidence type="ECO:0000256" key="1">
    <source>
        <dbReference type="SAM" id="Phobius"/>
    </source>
</evidence>
<reference evidence="2 5" key="2">
    <citation type="submission" date="2020-08" db="EMBL/GenBank/DDBJ databases">
        <title>Genomic Encyclopedia of Type Strains, Phase IV (KMG-IV): sequencing the most valuable type-strain genomes for metagenomic binning, comparative biology and taxonomic classification.</title>
        <authorList>
            <person name="Goeker M."/>
        </authorList>
    </citation>
    <scope>NUCLEOTIDE SEQUENCE [LARGE SCALE GENOMIC DNA]</scope>
    <source>
        <strain evidence="2 5">DSM 19331</strain>
    </source>
</reference>
<dbReference type="EMBL" id="JACIDG010000003">
    <property type="protein sequence ID" value="MBB3913895.1"/>
    <property type="molecule type" value="Genomic_DNA"/>
</dbReference>
<evidence type="ECO:0000313" key="5">
    <source>
        <dbReference type="Proteomes" id="UP000545490"/>
    </source>
</evidence>
<dbReference type="RefSeq" id="WP_126822531.1">
    <property type="nucleotide sequence ID" value="NZ_JACIDG010000003.1"/>
</dbReference>
<dbReference type="Proteomes" id="UP000545490">
    <property type="component" value="Unassembled WGS sequence"/>
</dbReference>
<protein>
    <submittedName>
        <fullName evidence="2">Uncharacterized protein</fullName>
    </submittedName>
</protein>
<keyword evidence="1" id="KW-0812">Transmembrane</keyword>
<evidence type="ECO:0000313" key="3">
    <source>
        <dbReference type="EMBL" id="RUM16291.1"/>
    </source>
</evidence>
<proteinExistence type="predicted"/>
<reference evidence="3 4" key="1">
    <citation type="submission" date="2018-11" db="EMBL/GenBank/DDBJ databases">
        <authorList>
            <person name="Huo Y."/>
        </authorList>
    </citation>
    <scope>NUCLEOTIDE SEQUENCE [LARGE SCALE GENOMIC DNA]</scope>
    <source>
        <strain evidence="3 4">CCBAU 33202</strain>
    </source>
</reference>
<keyword evidence="1" id="KW-1133">Transmembrane helix</keyword>
<keyword evidence="4" id="KW-1185">Reference proteome</keyword>
<keyword evidence="1" id="KW-0472">Membrane</keyword>
<name>A0A7W6FHH1_9HYPH</name>
<dbReference type="AlphaFoldDB" id="A0A7W6FHH1"/>
<evidence type="ECO:0000313" key="2">
    <source>
        <dbReference type="EMBL" id="MBB3913895.1"/>
    </source>
</evidence>
<gene>
    <name evidence="3" type="ORF">EFB14_02930</name>
    <name evidence="2" type="ORF">GGQ65_001165</name>
</gene>
<dbReference type="Proteomes" id="UP000272004">
    <property type="component" value="Unassembled WGS sequence"/>
</dbReference>
<organism evidence="2 5">
    <name type="scientific">Rhizobium fabae</name>
    <dbReference type="NCBI Taxonomy" id="573179"/>
    <lineage>
        <taxon>Bacteria</taxon>
        <taxon>Pseudomonadati</taxon>
        <taxon>Pseudomonadota</taxon>
        <taxon>Alphaproteobacteria</taxon>
        <taxon>Hyphomicrobiales</taxon>
        <taxon>Rhizobiaceae</taxon>
        <taxon>Rhizobium/Agrobacterium group</taxon>
        <taxon>Rhizobium</taxon>
    </lineage>
</organism>
<sequence length="129" mass="14024">MVLIFIVLAVVGFFFTPAWLGLVGYAIYVFASRESRRNRAVESRVKKVIDAGQTYGVFQDLYFEAARGYARSKGAKAADTDGASAQMLVNGRLYFVVFVKAAGGGTAVSITDAAQLHREVDEFASRARS</sequence>
<feature type="transmembrane region" description="Helical" evidence="1">
    <location>
        <begin position="6"/>
        <end position="31"/>
    </location>
</feature>
<comment type="caution">
    <text evidence="2">The sequence shown here is derived from an EMBL/GenBank/DDBJ whole genome shotgun (WGS) entry which is preliminary data.</text>
</comment>
<accession>A0A7W6FHH1</accession>
<dbReference type="EMBL" id="RJJU01000002">
    <property type="protein sequence ID" value="RUM16291.1"/>
    <property type="molecule type" value="Genomic_DNA"/>
</dbReference>